<evidence type="ECO:0000313" key="3">
    <source>
        <dbReference type="Proteomes" id="UP001272242"/>
    </source>
</evidence>
<dbReference type="RefSeq" id="WP_320685914.1">
    <property type="nucleotide sequence ID" value="NZ_JAXBLV010000084.1"/>
</dbReference>
<comment type="caution">
    <text evidence="2">The sequence shown here is derived from an EMBL/GenBank/DDBJ whole genome shotgun (WGS) entry which is preliminary data.</text>
</comment>
<dbReference type="EMBL" id="JAXBLV010000084">
    <property type="protein sequence ID" value="MDY3559089.1"/>
    <property type="molecule type" value="Genomic_DNA"/>
</dbReference>
<organism evidence="2 3">
    <name type="scientific">Gemmata algarum</name>
    <dbReference type="NCBI Taxonomy" id="2975278"/>
    <lineage>
        <taxon>Bacteria</taxon>
        <taxon>Pseudomonadati</taxon>
        <taxon>Planctomycetota</taxon>
        <taxon>Planctomycetia</taxon>
        <taxon>Gemmatales</taxon>
        <taxon>Gemmataceae</taxon>
        <taxon>Gemmata</taxon>
    </lineage>
</organism>
<name>A0ABU5EV26_9BACT</name>
<feature type="transmembrane region" description="Helical" evidence="1">
    <location>
        <begin position="119"/>
        <end position="145"/>
    </location>
</feature>
<keyword evidence="1" id="KW-0472">Membrane</keyword>
<keyword evidence="1" id="KW-1133">Transmembrane helix</keyword>
<gene>
    <name evidence="2" type="ORF">R5W23_006292</name>
</gene>
<accession>A0ABU5EV26</accession>
<sequence length="147" mass="16059">MLCLPVTASLAAAVGWGAREAWIFYHGWIPPVVWLGGVILLTVGRPRIRDEDAAQIRRAGLAWVVFAYAIALGLLGPMLAVQRDRHLGPWFVLLLAPLAWAGVTGVCRGEWARGVGAWLVLYGQFFALIYNITHGTSGIGCWSGWVY</sequence>
<protein>
    <submittedName>
        <fullName evidence="2">Uncharacterized protein</fullName>
    </submittedName>
</protein>
<proteinExistence type="predicted"/>
<feature type="transmembrane region" description="Helical" evidence="1">
    <location>
        <begin position="27"/>
        <end position="48"/>
    </location>
</feature>
<feature type="transmembrane region" description="Helical" evidence="1">
    <location>
        <begin position="87"/>
        <end position="107"/>
    </location>
</feature>
<keyword evidence="3" id="KW-1185">Reference proteome</keyword>
<evidence type="ECO:0000313" key="2">
    <source>
        <dbReference type="EMBL" id="MDY3559089.1"/>
    </source>
</evidence>
<keyword evidence="1" id="KW-0812">Transmembrane</keyword>
<dbReference type="Proteomes" id="UP001272242">
    <property type="component" value="Unassembled WGS sequence"/>
</dbReference>
<feature type="transmembrane region" description="Helical" evidence="1">
    <location>
        <begin position="60"/>
        <end position="81"/>
    </location>
</feature>
<reference evidence="3" key="1">
    <citation type="journal article" date="2023" name="Mar. Drugs">
        <title>Gemmata algarum, a Novel Planctomycete Isolated from an Algal Mat, Displays Antimicrobial Activity.</title>
        <authorList>
            <person name="Kumar G."/>
            <person name="Kallscheuer N."/>
            <person name="Kashif M."/>
            <person name="Ahamad S."/>
            <person name="Jagadeeshwari U."/>
            <person name="Pannikurungottu S."/>
            <person name="Haufschild T."/>
            <person name="Kabuu M."/>
            <person name="Sasikala C."/>
            <person name="Jogler C."/>
            <person name="Ramana C."/>
        </authorList>
    </citation>
    <scope>NUCLEOTIDE SEQUENCE [LARGE SCALE GENOMIC DNA]</scope>
    <source>
        <strain evidence="3">JC673</strain>
    </source>
</reference>
<evidence type="ECO:0000256" key="1">
    <source>
        <dbReference type="SAM" id="Phobius"/>
    </source>
</evidence>